<evidence type="ECO:0000313" key="3">
    <source>
        <dbReference type="EMBL" id="TDD73395.1"/>
    </source>
</evidence>
<keyword evidence="4" id="KW-1185">Reference proteome</keyword>
<gene>
    <name evidence="3" type="ORF">E1293_31550</name>
</gene>
<dbReference type="Proteomes" id="UP000295578">
    <property type="component" value="Unassembled WGS sequence"/>
</dbReference>
<dbReference type="AlphaFoldDB" id="A0A4R5AN09"/>
<evidence type="ECO:0000256" key="1">
    <source>
        <dbReference type="ARBA" id="ARBA00009981"/>
    </source>
</evidence>
<comment type="caution">
    <text evidence="3">The sequence shown here is derived from an EMBL/GenBank/DDBJ whole genome shotgun (WGS) entry which is preliminary data.</text>
</comment>
<dbReference type="SUPFAM" id="SSF143120">
    <property type="entry name" value="YefM-like"/>
    <property type="match status" value="1"/>
</dbReference>
<proteinExistence type="inferred from homology"/>
<organism evidence="3 4">
    <name type="scientific">Actinomadura darangshiensis</name>
    <dbReference type="NCBI Taxonomy" id="705336"/>
    <lineage>
        <taxon>Bacteria</taxon>
        <taxon>Bacillati</taxon>
        <taxon>Actinomycetota</taxon>
        <taxon>Actinomycetes</taxon>
        <taxon>Streptosporangiales</taxon>
        <taxon>Thermomonosporaceae</taxon>
        <taxon>Actinomadura</taxon>
    </lineage>
</organism>
<dbReference type="OrthoDB" id="3730588at2"/>
<name>A0A4R5AN09_9ACTN</name>
<dbReference type="InterPro" id="IPR006442">
    <property type="entry name" value="Antitoxin_Phd/YefM"/>
</dbReference>
<dbReference type="InterPro" id="IPR036165">
    <property type="entry name" value="YefM-like_sf"/>
</dbReference>
<accession>A0A4R5AN09</accession>
<comment type="similarity">
    <text evidence="1 2">Belongs to the phD/YefM antitoxin family.</text>
</comment>
<protein>
    <recommendedName>
        <fullName evidence="2">Antitoxin</fullName>
    </recommendedName>
</protein>
<dbReference type="EMBL" id="SMKY01000190">
    <property type="protein sequence ID" value="TDD73395.1"/>
    <property type="molecule type" value="Genomic_DNA"/>
</dbReference>
<dbReference type="Pfam" id="PF02604">
    <property type="entry name" value="PhdYeFM_antitox"/>
    <property type="match status" value="1"/>
</dbReference>
<dbReference type="Gene3D" id="3.40.1620.10">
    <property type="entry name" value="YefM-like domain"/>
    <property type="match status" value="1"/>
</dbReference>
<evidence type="ECO:0000256" key="2">
    <source>
        <dbReference type="RuleBase" id="RU362080"/>
    </source>
</evidence>
<evidence type="ECO:0000313" key="4">
    <source>
        <dbReference type="Proteomes" id="UP000295578"/>
    </source>
</evidence>
<sequence length="206" mass="22907">MSRSTTLWNGSDTLSIRTAAKDSICAPYSRPGGLALPEDVERDGTPNHILCRFLNGQGRLLYVGIAAGDPGIRWSAHQRESSWWGDVRFVHVERLPDRESARAVERTAIQTESPLHNVADRPGWNPSGEARKLARARRDALARESIGPWVTATEVRARLKDFVNEVSFGGPPVTITHDKPVAALVSPQDWKLLMEIRRRGQPEISD</sequence>
<comment type="function">
    <text evidence="2">Antitoxin component of a type II toxin-antitoxin (TA) system.</text>
</comment>
<reference evidence="3 4" key="1">
    <citation type="submission" date="2019-03" db="EMBL/GenBank/DDBJ databases">
        <title>Draft genome sequences of novel Actinobacteria.</title>
        <authorList>
            <person name="Sahin N."/>
            <person name="Ay H."/>
            <person name="Saygin H."/>
        </authorList>
    </citation>
    <scope>NUCLEOTIDE SEQUENCE [LARGE SCALE GENOMIC DNA]</scope>
    <source>
        <strain evidence="3 4">DSM 45941</strain>
    </source>
</reference>
<dbReference type="NCBIfam" id="TIGR01552">
    <property type="entry name" value="phd_fam"/>
    <property type="match status" value="1"/>
</dbReference>